<dbReference type="Pfam" id="PF09481">
    <property type="entry name" value="CRISPR_Cse1"/>
    <property type="match status" value="1"/>
</dbReference>
<name>A0ABN6S819_9BIFI</name>
<dbReference type="InterPro" id="IPR013381">
    <property type="entry name" value="CRISPR-assoc_prot_Cse1"/>
</dbReference>
<organism evidence="1 2">
    <name type="scientific">Bombiscardovia nodaiensis</name>
    <dbReference type="NCBI Taxonomy" id="2932181"/>
    <lineage>
        <taxon>Bacteria</taxon>
        <taxon>Bacillati</taxon>
        <taxon>Actinomycetota</taxon>
        <taxon>Actinomycetes</taxon>
        <taxon>Bifidobacteriales</taxon>
        <taxon>Bifidobacteriaceae</taxon>
        <taxon>Bombiscardovia</taxon>
    </lineage>
</organism>
<dbReference type="Gene3D" id="1.10.132.100">
    <property type="match status" value="1"/>
</dbReference>
<dbReference type="CDD" id="cd09729">
    <property type="entry name" value="Cse1_I-E"/>
    <property type="match status" value="1"/>
</dbReference>
<gene>
    <name evidence="1" type="primary">cse1</name>
    <name evidence="1" type="ORF">KIM372_02720</name>
</gene>
<protein>
    <submittedName>
        <fullName evidence="1">CRISPR-associated protein CasA</fullName>
    </submittedName>
</protein>
<proteinExistence type="predicted"/>
<evidence type="ECO:0000313" key="1">
    <source>
        <dbReference type="EMBL" id="BDR52365.1"/>
    </source>
</evidence>
<evidence type="ECO:0000313" key="2">
    <source>
        <dbReference type="Proteomes" id="UP001321766"/>
    </source>
</evidence>
<dbReference type="Proteomes" id="UP001321766">
    <property type="component" value="Chromosome"/>
</dbReference>
<dbReference type="NCBIfam" id="TIGR02547">
    <property type="entry name" value="casA_cse1"/>
    <property type="match status" value="1"/>
</dbReference>
<dbReference type="EMBL" id="AP026798">
    <property type="protein sequence ID" value="BDR52365.1"/>
    <property type="molecule type" value="Genomic_DNA"/>
</dbReference>
<sequence length="602" mass="67662">MLRSQITEESLFPAPAGRLRYGGDAVFRVWTIKQKTRESNMKELQSSFNLVDEPWISVVYTDGSAKPVSLTTLFEQASQIREIAGDIPQQTLPILRLALAILYRAYYRDVEQMSDQEWREDWAQTWADGKFDMADIREYLQEFHDRFNLLDPQFPFFQTPGLEYTTDKDYDPVSEIIADVPKPEKYLFSLRAKGTVHDLSLAEAARWLVFLQSYDTAGIKTPVAGNTHVNKGKVYPPKGAVGTGWLGALGGVYLEGQNLFQTLMLNWCLLDSSGRGDGLPLAGRQSDKPVWEQQPAGTDMRMCDGAQGSASLFTWQDRRIRLIANEDQNRVTGMVICYGDSLTAVNKHDFESMTAWRENEKLGKELGLPQAPLLPRSLDSSKALWRGLEPLLKYSTDMGRDLRPGVIEWIESVQNLTASSLSPLNSVTIHAQGMSYGTQNSVFEDAMDDRVDIHAFLLRHDAPAVATILDIVQVTDKAVYELSRFVHLVEQTAGDKSKDAKAKATSTDVKERAYDELDPLFRRRIADFAPTQDPGVYGQTWKNQIHRLLLDIGREYLLDSSVSPFTMRDAGTMKHISAADSEVKYASALNKLLGELNAEKQQ</sequence>
<keyword evidence="2" id="KW-1185">Reference proteome</keyword>
<accession>A0ABN6S819</accession>
<reference evidence="1 2" key="1">
    <citation type="journal article" date="2023" name="Microbiol. Spectr.">
        <title>Symbiosis of Carpenter Bees with Uncharacterized Lactic Acid Bacteria Showing NAD Auxotrophy.</title>
        <authorList>
            <person name="Kawasaki S."/>
            <person name="Ozawa K."/>
            <person name="Mori T."/>
            <person name="Yamamoto A."/>
            <person name="Ito M."/>
            <person name="Ohkuma M."/>
            <person name="Sakamoto M."/>
            <person name="Matsutani M."/>
        </authorList>
    </citation>
    <scope>NUCLEOTIDE SEQUENCE [LARGE SCALE GENOMIC DNA]</scope>
    <source>
        <strain evidence="1 2">Kim37-2</strain>
    </source>
</reference>